<dbReference type="Proteomes" id="UP000799771">
    <property type="component" value="Unassembled WGS sequence"/>
</dbReference>
<sequence length="304" mass="33276">MHDSDADAGILFTPVRASAESEFNSAASLATWGWKDFKVSPISIDYQKHWAIDHVLKALGLSDKSVALGGTIQVHGVSHGDEDLDGGGFGNVPYDEQAAYIVGEKSYRVSGSEYTFGIDPAGVLIAMDRKSPRFAGQERYPKVEGDQLPKLQSFSDVAWSKWVSTAGKPTTMRYFLSLAIGNFETRSVIGKILNDARNTWQPAWPGVTFSTDTPQGAALLGTPNALAFSYFLIQHKSGLGNLRISKVTIFKDGRRFADPCLLFHVEAAPVLPKEPEKARSLEAQGLKQTSVNSYVRRHDLRAKL</sequence>
<accession>A0A6A6A5R7</accession>
<dbReference type="OrthoDB" id="5337308at2759"/>
<dbReference type="AlphaFoldDB" id="A0A6A6A5R7"/>
<organism evidence="1 2">
    <name type="scientific">Dothidotthia symphoricarpi CBS 119687</name>
    <dbReference type="NCBI Taxonomy" id="1392245"/>
    <lineage>
        <taxon>Eukaryota</taxon>
        <taxon>Fungi</taxon>
        <taxon>Dikarya</taxon>
        <taxon>Ascomycota</taxon>
        <taxon>Pezizomycotina</taxon>
        <taxon>Dothideomycetes</taxon>
        <taxon>Pleosporomycetidae</taxon>
        <taxon>Pleosporales</taxon>
        <taxon>Dothidotthiaceae</taxon>
        <taxon>Dothidotthia</taxon>
    </lineage>
</organism>
<proteinExistence type="predicted"/>
<protein>
    <submittedName>
        <fullName evidence="1">Uncharacterized protein</fullName>
    </submittedName>
</protein>
<dbReference type="RefSeq" id="XP_033520649.1">
    <property type="nucleotide sequence ID" value="XM_033665210.1"/>
</dbReference>
<dbReference type="EMBL" id="ML977514">
    <property type="protein sequence ID" value="KAF2126257.1"/>
    <property type="molecule type" value="Genomic_DNA"/>
</dbReference>
<reference evidence="1" key="1">
    <citation type="journal article" date="2020" name="Stud. Mycol.">
        <title>101 Dothideomycetes genomes: a test case for predicting lifestyles and emergence of pathogens.</title>
        <authorList>
            <person name="Haridas S."/>
            <person name="Albert R."/>
            <person name="Binder M."/>
            <person name="Bloem J."/>
            <person name="Labutti K."/>
            <person name="Salamov A."/>
            <person name="Andreopoulos B."/>
            <person name="Baker S."/>
            <person name="Barry K."/>
            <person name="Bills G."/>
            <person name="Bluhm B."/>
            <person name="Cannon C."/>
            <person name="Castanera R."/>
            <person name="Culley D."/>
            <person name="Daum C."/>
            <person name="Ezra D."/>
            <person name="Gonzalez J."/>
            <person name="Henrissat B."/>
            <person name="Kuo A."/>
            <person name="Liang C."/>
            <person name="Lipzen A."/>
            <person name="Lutzoni F."/>
            <person name="Magnuson J."/>
            <person name="Mondo S."/>
            <person name="Nolan M."/>
            <person name="Ohm R."/>
            <person name="Pangilinan J."/>
            <person name="Park H.-J."/>
            <person name="Ramirez L."/>
            <person name="Alfaro M."/>
            <person name="Sun H."/>
            <person name="Tritt A."/>
            <person name="Yoshinaga Y."/>
            <person name="Zwiers L.-H."/>
            <person name="Turgeon B."/>
            <person name="Goodwin S."/>
            <person name="Spatafora J."/>
            <person name="Crous P."/>
            <person name="Grigoriev I."/>
        </authorList>
    </citation>
    <scope>NUCLEOTIDE SEQUENCE</scope>
    <source>
        <strain evidence="1">CBS 119687</strain>
    </source>
</reference>
<keyword evidence="2" id="KW-1185">Reference proteome</keyword>
<dbReference type="GeneID" id="54405642"/>
<name>A0A6A6A5R7_9PLEO</name>
<gene>
    <name evidence="1" type="ORF">P153DRAFT_323485</name>
</gene>
<evidence type="ECO:0000313" key="1">
    <source>
        <dbReference type="EMBL" id="KAF2126257.1"/>
    </source>
</evidence>
<evidence type="ECO:0000313" key="2">
    <source>
        <dbReference type="Proteomes" id="UP000799771"/>
    </source>
</evidence>